<evidence type="ECO:0000256" key="5">
    <source>
        <dbReference type="ARBA" id="ARBA00022833"/>
    </source>
</evidence>
<comment type="cofactor">
    <cofactor evidence="1">
        <name>Zn(2+)</name>
        <dbReference type="ChEBI" id="CHEBI:29105"/>
    </cofactor>
</comment>
<keyword evidence="5" id="KW-0862">Zinc</keyword>
<dbReference type="OrthoDB" id="5486471at2"/>
<evidence type="ECO:0000256" key="3">
    <source>
        <dbReference type="ARBA" id="ARBA00022723"/>
    </source>
</evidence>
<name>A0A4Y6PUA3_PERCE</name>
<protein>
    <submittedName>
        <fullName evidence="7">M20/M25/M40 family metallo-hydrolase</fullName>
    </submittedName>
</protein>
<comment type="similarity">
    <text evidence="2">Belongs to the peptidase M20A family.</text>
</comment>
<evidence type="ECO:0000256" key="2">
    <source>
        <dbReference type="ARBA" id="ARBA00006247"/>
    </source>
</evidence>
<dbReference type="RefSeq" id="WP_141198303.1">
    <property type="nucleotide sequence ID" value="NZ_CP041186.1"/>
</dbReference>
<evidence type="ECO:0000313" key="7">
    <source>
        <dbReference type="EMBL" id="QDG51823.1"/>
    </source>
</evidence>
<evidence type="ECO:0000256" key="4">
    <source>
        <dbReference type="ARBA" id="ARBA00022801"/>
    </source>
</evidence>
<keyword evidence="8" id="KW-1185">Reference proteome</keyword>
<evidence type="ECO:0000259" key="6">
    <source>
        <dbReference type="Pfam" id="PF07687"/>
    </source>
</evidence>
<dbReference type="InterPro" id="IPR011650">
    <property type="entry name" value="Peptidase_M20_dimer"/>
</dbReference>
<dbReference type="PANTHER" id="PTHR43808:SF8">
    <property type="entry name" value="PEPTIDASE M20 DIMERISATION DOMAIN-CONTAINING PROTEIN"/>
    <property type="match status" value="1"/>
</dbReference>
<keyword evidence="3" id="KW-0479">Metal-binding</keyword>
<accession>A0A4Y6PUA3</accession>
<proteinExistence type="inferred from homology"/>
<dbReference type="PANTHER" id="PTHR43808">
    <property type="entry name" value="ACETYLORNITHINE DEACETYLASE"/>
    <property type="match status" value="1"/>
</dbReference>
<dbReference type="SUPFAM" id="SSF53187">
    <property type="entry name" value="Zn-dependent exopeptidases"/>
    <property type="match status" value="1"/>
</dbReference>
<dbReference type="Gene3D" id="3.40.630.10">
    <property type="entry name" value="Zn peptidases"/>
    <property type="match status" value="1"/>
</dbReference>
<dbReference type="Proteomes" id="UP000315995">
    <property type="component" value="Chromosome"/>
</dbReference>
<dbReference type="EMBL" id="CP041186">
    <property type="protein sequence ID" value="QDG51823.1"/>
    <property type="molecule type" value="Genomic_DNA"/>
</dbReference>
<dbReference type="Gene3D" id="3.30.70.360">
    <property type="match status" value="1"/>
</dbReference>
<evidence type="ECO:0000256" key="1">
    <source>
        <dbReference type="ARBA" id="ARBA00001947"/>
    </source>
</evidence>
<dbReference type="InterPro" id="IPR036264">
    <property type="entry name" value="Bact_exopeptidase_dim_dom"/>
</dbReference>
<dbReference type="GO" id="GO:0046872">
    <property type="term" value="F:metal ion binding"/>
    <property type="evidence" value="ECO:0007669"/>
    <property type="project" value="UniProtKB-KW"/>
</dbReference>
<evidence type="ECO:0000313" key="8">
    <source>
        <dbReference type="Proteomes" id="UP000315995"/>
    </source>
</evidence>
<dbReference type="Pfam" id="PF01546">
    <property type="entry name" value="Peptidase_M20"/>
    <property type="match status" value="1"/>
</dbReference>
<dbReference type="Pfam" id="PF07687">
    <property type="entry name" value="M20_dimer"/>
    <property type="match status" value="1"/>
</dbReference>
<dbReference type="AlphaFoldDB" id="A0A4Y6PUA3"/>
<dbReference type="GO" id="GO:0016787">
    <property type="term" value="F:hydrolase activity"/>
    <property type="evidence" value="ECO:0007669"/>
    <property type="project" value="UniProtKB-KW"/>
</dbReference>
<dbReference type="InterPro" id="IPR050072">
    <property type="entry name" value="Peptidase_M20A"/>
</dbReference>
<reference evidence="7 8" key="1">
    <citation type="submission" date="2019-06" db="EMBL/GenBank/DDBJ databases">
        <title>Persicimonas caeni gen. nov., sp. nov., a predatory bacterium isolated from solar saltern.</title>
        <authorList>
            <person name="Wang S."/>
        </authorList>
    </citation>
    <scope>NUCLEOTIDE SEQUENCE [LARGE SCALE GENOMIC DNA]</scope>
    <source>
        <strain evidence="7 8">YN101</strain>
    </source>
</reference>
<keyword evidence="4 7" id="KW-0378">Hydrolase</keyword>
<feature type="domain" description="Peptidase M20 dimerisation" evidence="6">
    <location>
        <begin position="159"/>
        <end position="255"/>
    </location>
</feature>
<gene>
    <name evidence="7" type="ORF">FIV42_14050</name>
</gene>
<organism evidence="7 8">
    <name type="scientific">Persicimonas caeni</name>
    <dbReference type="NCBI Taxonomy" id="2292766"/>
    <lineage>
        <taxon>Bacteria</taxon>
        <taxon>Deltaproteobacteria</taxon>
        <taxon>Bradymonadales</taxon>
        <taxon>Bradymonadaceae</taxon>
        <taxon>Persicimonas</taxon>
    </lineage>
</organism>
<sequence>MKTKKTSNPAALLETWLRVDSTSGREAAFLAALEAYFGDLGFDCTRQPVAEDRWNLLVTRTDNPKLIYSTHVDTVPPFFGPRREGDTIYGRGACDTKGGIVAMAYAGQRLLDEGYEDFGYLFVVGEEVDHVGAKVAADLELSPERIILCEPTRNRVVAAQKGMLKMRLETDGVAGHSAYPARGTSAVHKLLDAIEALRSHDWPEDDTLGPTTLNIGTVEGGVAANVFAPSAEAQALFRTVSDTEALLAKVEELVEPYGQVTNVVYNDPVFFDPPADVDTCTVPFNTDATYLGPLGPIWLVGPGDIEVAHSDHEHIELDSLEAGIDLYERLGKLVL</sequence>
<dbReference type="InterPro" id="IPR002933">
    <property type="entry name" value="Peptidase_M20"/>
</dbReference>
<dbReference type="SUPFAM" id="SSF55031">
    <property type="entry name" value="Bacterial exopeptidase dimerisation domain"/>
    <property type="match status" value="1"/>
</dbReference>
<accession>A0A5B8Y5W7</accession>